<evidence type="ECO:0000313" key="3">
    <source>
        <dbReference type="Proteomes" id="UP000462212"/>
    </source>
</evidence>
<protein>
    <submittedName>
        <fullName evidence="2">Uncharacterized protein</fullName>
    </submittedName>
</protein>
<dbReference type="EMBL" id="QGMJ01000440">
    <property type="protein sequence ID" value="TVY36321.1"/>
    <property type="molecule type" value="Genomic_DNA"/>
</dbReference>
<comment type="caution">
    <text evidence="2">The sequence shown here is derived from an EMBL/GenBank/DDBJ whole genome shotgun (WGS) entry which is preliminary data.</text>
</comment>
<reference evidence="2 3" key="1">
    <citation type="submission" date="2018-05" db="EMBL/GenBank/DDBJ databases">
        <title>Genome sequencing and assembly of the regulated plant pathogen Lachnellula willkommii and related sister species for the development of diagnostic species identification markers.</title>
        <authorList>
            <person name="Giroux E."/>
            <person name="Bilodeau G."/>
        </authorList>
    </citation>
    <scope>NUCLEOTIDE SEQUENCE [LARGE SCALE GENOMIC DNA]</scope>
    <source>
        <strain evidence="2 3">CBS 197.66</strain>
    </source>
</reference>
<proteinExistence type="predicted"/>
<feature type="signal peptide" evidence="1">
    <location>
        <begin position="1"/>
        <end position="17"/>
    </location>
</feature>
<gene>
    <name evidence="2" type="ORF">LSUB1_G004529</name>
</gene>
<name>A0A8H8UA93_9HELO</name>
<accession>A0A8H8UA93</accession>
<keyword evidence="1" id="KW-0732">Signal</keyword>
<evidence type="ECO:0000313" key="2">
    <source>
        <dbReference type="EMBL" id="TVY36321.1"/>
    </source>
</evidence>
<evidence type="ECO:0000256" key="1">
    <source>
        <dbReference type="SAM" id="SignalP"/>
    </source>
</evidence>
<sequence>MPYILAIWSASAKLALAVGPFTVAYAKKSERLAMEHVGAPLALFIHIRAPLLPSFRNSADNILLRRAARLRAVTGNQDYKSQSEIKQADMSAG</sequence>
<keyword evidence="3" id="KW-1185">Reference proteome</keyword>
<organism evidence="2 3">
    <name type="scientific">Lachnellula subtilissima</name>
    <dbReference type="NCBI Taxonomy" id="602034"/>
    <lineage>
        <taxon>Eukaryota</taxon>
        <taxon>Fungi</taxon>
        <taxon>Dikarya</taxon>
        <taxon>Ascomycota</taxon>
        <taxon>Pezizomycotina</taxon>
        <taxon>Leotiomycetes</taxon>
        <taxon>Helotiales</taxon>
        <taxon>Lachnaceae</taxon>
        <taxon>Lachnellula</taxon>
    </lineage>
</organism>
<dbReference type="Proteomes" id="UP000462212">
    <property type="component" value="Unassembled WGS sequence"/>
</dbReference>
<dbReference type="AlphaFoldDB" id="A0A8H8UA93"/>
<feature type="chain" id="PRO_5034673482" evidence="1">
    <location>
        <begin position="18"/>
        <end position="93"/>
    </location>
</feature>